<dbReference type="Proteomes" id="UP000241167">
    <property type="component" value="Unassembled WGS sequence"/>
</dbReference>
<dbReference type="AlphaFoldDB" id="A0A2P7QW04"/>
<gene>
    <name evidence="2" type="ORF">C7I55_07825</name>
</gene>
<feature type="compositionally biased region" description="Basic and acidic residues" evidence="1">
    <location>
        <begin position="23"/>
        <end position="33"/>
    </location>
</feature>
<dbReference type="RefSeq" id="WP_106512301.1">
    <property type="nucleotide sequence ID" value="NZ_PXYI01000002.1"/>
</dbReference>
<accession>A0A2P7QW04</accession>
<sequence>MTESPIFSVSPEQIRPLQSRVYSADDHSSEAARKRGSAPEQEHADTAEAAVLEAIALLQVCYEAADGPGFSSLHSSDQQRAFEGISRLLGVAHESIKAI</sequence>
<reference evidence="2 3" key="1">
    <citation type="submission" date="2018-03" db="EMBL/GenBank/DDBJ databases">
        <title>The draft genome of Sphingosinicella sp. GL-C-18.</title>
        <authorList>
            <person name="Liu L."/>
            <person name="Li L."/>
            <person name="Liang L."/>
            <person name="Zhang X."/>
            <person name="Wang T."/>
        </authorList>
    </citation>
    <scope>NUCLEOTIDE SEQUENCE [LARGE SCALE GENOMIC DNA]</scope>
    <source>
        <strain evidence="2 3">GL-C-18</strain>
    </source>
</reference>
<feature type="region of interest" description="Disordered" evidence="1">
    <location>
        <begin position="18"/>
        <end position="45"/>
    </location>
</feature>
<organism evidence="2 3">
    <name type="scientific">Allosphingosinicella deserti</name>
    <dbReference type="NCBI Taxonomy" id="2116704"/>
    <lineage>
        <taxon>Bacteria</taxon>
        <taxon>Pseudomonadati</taxon>
        <taxon>Pseudomonadota</taxon>
        <taxon>Alphaproteobacteria</taxon>
        <taxon>Sphingomonadales</taxon>
        <taxon>Sphingomonadaceae</taxon>
        <taxon>Allosphingosinicella</taxon>
    </lineage>
</organism>
<protein>
    <submittedName>
        <fullName evidence="2">Uncharacterized protein</fullName>
    </submittedName>
</protein>
<evidence type="ECO:0000313" key="3">
    <source>
        <dbReference type="Proteomes" id="UP000241167"/>
    </source>
</evidence>
<evidence type="ECO:0000313" key="2">
    <source>
        <dbReference type="EMBL" id="PSJ42133.1"/>
    </source>
</evidence>
<comment type="caution">
    <text evidence="2">The sequence shown here is derived from an EMBL/GenBank/DDBJ whole genome shotgun (WGS) entry which is preliminary data.</text>
</comment>
<evidence type="ECO:0000256" key="1">
    <source>
        <dbReference type="SAM" id="MobiDB-lite"/>
    </source>
</evidence>
<proteinExistence type="predicted"/>
<dbReference type="EMBL" id="PXYI01000002">
    <property type="protein sequence ID" value="PSJ42133.1"/>
    <property type="molecule type" value="Genomic_DNA"/>
</dbReference>
<keyword evidence="3" id="KW-1185">Reference proteome</keyword>
<name>A0A2P7QW04_9SPHN</name>